<keyword evidence="2" id="KW-1185">Reference proteome</keyword>
<dbReference type="GO" id="GO:0032259">
    <property type="term" value="P:methylation"/>
    <property type="evidence" value="ECO:0007669"/>
    <property type="project" value="UniProtKB-KW"/>
</dbReference>
<evidence type="ECO:0000313" key="1">
    <source>
        <dbReference type="EMBL" id="KAA5532433.1"/>
    </source>
</evidence>
<evidence type="ECO:0000313" key="2">
    <source>
        <dbReference type="Proteomes" id="UP000323632"/>
    </source>
</evidence>
<dbReference type="InterPro" id="IPR029063">
    <property type="entry name" value="SAM-dependent_MTases_sf"/>
</dbReference>
<name>A0A5M6CBR7_9BACT</name>
<dbReference type="RefSeq" id="WP_150033936.1">
    <property type="nucleotide sequence ID" value="NZ_VWSH01000004.1"/>
</dbReference>
<organism evidence="1 2">
    <name type="scientific">Taibaiella lutea</name>
    <dbReference type="NCBI Taxonomy" id="2608001"/>
    <lineage>
        <taxon>Bacteria</taxon>
        <taxon>Pseudomonadati</taxon>
        <taxon>Bacteroidota</taxon>
        <taxon>Chitinophagia</taxon>
        <taxon>Chitinophagales</taxon>
        <taxon>Chitinophagaceae</taxon>
        <taxon>Taibaiella</taxon>
    </lineage>
</organism>
<dbReference type="Proteomes" id="UP000323632">
    <property type="component" value="Unassembled WGS sequence"/>
</dbReference>
<protein>
    <submittedName>
        <fullName evidence="1">Class I SAM-dependent methyltransferase</fullName>
    </submittedName>
</protein>
<keyword evidence="1" id="KW-0489">Methyltransferase</keyword>
<dbReference type="Pfam" id="PF13489">
    <property type="entry name" value="Methyltransf_23"/>
    <property type="match status" value="1"/>
</dbReference>
<gene>
    <name evidence="1" type="ORF">F0919_16725</name>
</gene>
<dbReference type="Gene3D" id="3.40.50.150">
    <property type="entry name" value="Vaccinia Virus protein VP39"/>
    <property type="match status" value="1"/>
</dbReference>
<keyword evidence="1" id="KW-0808">Transferase</keyword>
<proteinExistence type="predicted"/>
<dbReference type="EMBL" id="VWSH01000004">
    <property type="protein sequence ID" value="KAA5532433.1"/>
    <property type="molecule type" value="Genomic_DNA"/>
</dbReference>
<reference evidence="1 2" key="1">
    <citation type="submission" date="2019-09" db="EMBL/GenBank/DDBJ databases">
        <title>Genome sequence and assembly of Taibaiella sp.</title>
        <authorList>
            <person name="Chhetri G."/>
        </authorList>
    </citation>
    <scope>NUCLEOTIDE SEQUENCE [LARGE SCALE GENOMIC DNA]</scope>
    <source>
        <strain evidence="1 2">KVB11</strain>
    </source>
</reference>
<dbReference type="SUPFAM" id="SSF53335">
    <property type="entry name" value="S-adenosyl-L-methionine-dependent methyltransferases"/>
    <property type="match status" value="1"/>
</dbReference>
<dbReference type="GO" id="GO:0008168">
    <property type="term" value="F:methyltransferase activity"/>
    <property type="evidence" value="ECO:0007669"/>
    <property type="project" value="UniProtKB-KW"/>
</dbReference>
<dbReference type="AlphaFoldDB" id="A0A5M6CBR7"/>
<accession>A0A5M6CBR7</accession>
<sequence length="252" mass="29262">MNISTEAKHYTSSFYKGHEKGSFDSAMAILPLINNLLHPKSVIDIGCGIGLWLKVWKDELGVSDIKGVEGAYVNEKMLQIPREYVQIHDLKEPLNLGRRYDLASTLEVGEHLPASSADQFVQTLTSLSDVVLFSAALTGQIGTYHINEQPPEYWAAIFDKYGYEPIDYIRPLVWNKEEVMYWYRQNVLLFVKKDIIPTLPIELVKAHEATKADCLLRVHPVQYKRIYDRRNWIPFIHYRLYLVKKFFKERNA</sequence>
<comment type="caution">
    <text evidence="1">The sequence shown here is derived from an EMBL/GenBank/DDBJ whole genome shotgun (WGS) entry which is preliminary data.</text>
</comment>